<name>A0A1M4XTN8_9FLAO</name>
<dbReference type="Pfam" id="PF03932">
    <property type="entry name" value="CutC"/>
    <property type="match status" value="1"/>
</dbReference>
<protein>
    <recommendedName>
        <fullName evidence="2">PF03932 family protein CutC</fullName>
    </recommendedName>
</protein>
<dbReference type="InterPro" id="IPR005627">
    <property type="entry name" value="CutC-like"/>
</dbReference>
<dbReference type="Gene3D" id="3.20.20.380">
    <property type="entry name" value="Copper homeostasis (CutC) domain"/>
    <property type="match status" value="1"/>
</dbReference>
<gene>
    <name evidence="2" type="primary">cutC</name>
    <name evidence="3" type="ORF">SAMN05444377_102170</name>
</gene>
<evidence type="ECO:0000313" key="3">
    <source>
        <dbReference type="EMBL" id="SHE96633.1"/>
    </source>
</evidence>
<proteinExistence type="inferred from homology"/>
<sequence length="223" mass="24185">MIQLEIACFNPESAIIAAQAGADRIELCDGIEVGGTTPNLETTQKVLTQVPIPVYVMVRPRGGDFVYTDAEFQAMKASIAAFKKLQVQGLVFGILMEDDTLDEARNRLLVALAHPIPCTFHRAFDRVKHWEFALEQIIDCGFSTVLTSGTKANVMEGLHELQAMQQQAGDRITIMPGGGLRSSNVLQIVHVTGGHFVHSSAITDGGTLANPEEIIAIKKESNV</sequence>
<evidence type="ECO:0000256" key="1">
    <source>
        <dbReference type="ARBA" id="ARBA00007768"/>
    </source>
</evidence>
<keyword evidence="2" id="KW-0963">Cytoplasm</keyword>
<comment type="caution">
    <text evidence="2">Once thought to be involved in copper homeostasis, experiments in E.coli have shown this is not the case.</text>
</comment>
<dbReference type="RefSeq" id="WP_073361520.1">
    <property type="nucleotide sequence ID" value="NZ_FQVQ01000002.1"/>
</dbReference>
<dbReference type="AlphaFoldDB" id="A0A1M4XTN8"/>
<dbReference type="GO" id="GO:0005507">
    <property type="term" value="F:copper ion binding"/>
    <property type="evidence" value="ECO:0007669"/>
    <property type="project" value="TreeGrafter"/>
</dbReference>
<dbReference type="InterPro" id="IPR036822">
    <property type="entry name" value="CutC-like_dom_sf"/>
</dbReference>
<dbReference type="GO" id="GO:0005737">
    <property type="term" value="C:cytoplasm"/>
    <property type="evidence" value="ECO:0007669"/>
    <property type="project" value="UniProtKB-SubCell"/>
</dbReference>
<reference evidence="3 4" key="1">
    <citation type="submission" date="2016-11" db="EMBL/GenBank/DDBJ databases">
        <authorList>
            <person name="Jaros S."/>
            <person name="Januszkiewicz K."/>
            <person name="Wedrychowicz H."/>
        </authorList>
    </citation>
    <scope>NUCLEOTIDE SEQUENCE [LARGE SCALE GENOMIC DNA]</scope>
    <source>
        <strain evidence="3 4">DSM 25660</strain>
    </source>
</reference>
<dbReference type="STRING" id="1124188.SAMN05444377_102170"/>
<dbReference type="OrthoDB" id="9815677at2"/>
<dbReference type="HAMAP" id="MF_00795">
    <property type="entry name" value="CutC"/>
    <property type="match status" value="1"/>
</dbReference>
<dbReference type="PANTHER" id="PTHR12598:SF0">
    <property type="entry name" value="COPPER HOMEOSTASIS PROTEIN CUTC HOMOLOG"/>
    <property type="match status" value="1"/>
</dbReference>
<dbReference type="Proteomes" id="UP000184147">
    <property type="component" value="Unassembled WGS sequence"/>
</dbReference>
<comment type="similarity">
    <text evidence="1 2">Belongs to the CutC family.</text>
</comment>
<dbReference type="PANTHER" id="PTHR12598">
    <property type="entry name" value="COPPER HOMEOSTASIS PROTEIN CUTC"/>
    <property type="match status" value="1"/>
</dbReference>
<evidence type="ECO:0000313" key="4">
    <source>
        <dbReference type="Proteomes" id="UP000184147"/>
    </source>
</evidence>
<evidence type="ECO:0000256" key="2">
    <source>
        <dbReference type="HAMAP-Rule" id="MF_00795"/>
    </source>
</evidence>
<comment type="subcellular location">
    <subcellularLocation>
        <location evidence="2">Cytoplasm</location>
    </subcellularLocation>
</comment>
<organism evidence="3 4">
    <name type="scientific">Flavobacterium fontis</name>
    <dbReference type="NCBI Taxonomy" id="1124188"/>
    <lineage>
        <taxon>Bacteria</taxon>
        <taxon>Pseudomonadati</taxon>
        <taxon>Bacteroidota</taxon>
        <taxon>Flavobacteriia</taxon>
        <taxon>Flavobacteriales</taxon>
        <taxon>Flavobacteriaceae</taxon>
        <taxon>Flavobacterium</taxon>
    </lineage>
</organism>
<accession>A0A1M4XTN8</accession>
<dbReference type="EMBL" id="FQVQ01000002">
    <property type="protein sequence ID" value="SHE96633.1"/>
    <property type="molecule type" value="Genomic_DNA"/>
</dbReference>
<dbReference type="SUPFAM" id="SSF110395">
    <property type="entry name" value="CutC-like"/>
    <property type="match status" value="1"/>
</dbReference>
<keyword evidence="4" id="KW-1185">Reference proteome</keyword>